<feature type="region of interest" description="Disordered" evidence="1">
    <location>
        <begin position="1"/>
        <end position="72"/>
    </location>
</feature>
<accession>A0AAN7H3R2</accession>
<proteinExistence type="predicted"/>
<organism evidence="2 3">
    <name type="scientific">Podospora fimiseda</name>
    <dbReference type="NCBI Taxonomy" id="252190"/>
    <lineage>
        <taxon>Eukaryota</taxon>
        <taxon>Fungi</taxon>
        <taxon>Dikarya</taxon>
        <taxon>Ascomycota</taxon>
        <taxon>Pezizomycotina</taxon>
        <taxon>Sordariomycetes</taxon>
        <taxon>Sordariomycetidae</taxon>
        <taxon>Sordariales</taxon>
        <taxon>Podosporaceae</taxon>
        <taxon>Podospora</taxon>
    </lineage>
</organism>
<name>A0AAN7H3R2_9PEZI</name>
<gene>
    <name evidence="2" type="ORF">QBC38DRAFT_410676</name>
</gene>
<dbReference type="EMBL" id="MU865301">
    <property type="protein sequence ID" value="KAK4230162.1"/>
    <property type="molecule type" value="Genomic_DNA"/>
</dbReference>
<sequence length="72" mass="7710">MAQSPPPEQQSGKQLHDVPGSGTGIGESMSKVDENKKGLEKLTSNPKGPLDDEVTKKFAKTIKTSNEDKADK</sequence>
<feature type="compositionally biased region" description="Basic and acidic residues" evidence="1">
    <location>
        <begin position="30"/>
        <end position="40"/>
    </location>
</feature>
<protein>
    <submittedName>
        <fullName evidence="2">Uncharacterized protein</fullName>
    </submittedName>
</protein>
<comment type="caution">
    <text evidence="2">The sequence shown here is derived from an EMBL/GenBank/DDBJ whole genome shotgun (WGS) entry which is preliminary data.</text>
</comment>
<dbReference type="Proteomes" id="UP001301958">
    <property type="component" value="Unassembled WGS sequence"/>
</dbReference>
<keyword evidence="3" id="KW-1185">Reference proteome</keyword>
<evidence type="ECO:0000313" key="3">
    <source>
        <dbReference type="Proteomes" id="UP001301958"/>
    </source>
</evidence>
<reference evidence="2" key="1">
    <citation type="journal article" date="2023" name="Mol. Phylogenet. Evol.">
        <title>Genome-scale phylogeny and comparative genomics of the fungal order Sordariales.</title>
        <authorList>
            <person name="Hensen N."/>
            <person name="Bonometti L."/>
            <person name="Westerberg I."/>
            <person name="Brannstrom I.O."/>
            <person name="Guillou S."/>
            <person name="Cros-Aarteil S."/>
            <person name="Calhoun S."/>
            <person name="Haridas S."/>
            <person name="Kuo A."/>
            <person name="Mondo S."/>
            <person name="Pangilinan J."/>
            <person name="Riley R."/>
            <person name="LaButti K."/>
            <person name="Andreopoulos B."/>
            <person name="Lipzen A."/>
            <person name="Chen C."/>
            <person name="Yan M."/>
            <person name="Daum C."/>
            <person name="Ng V."/>
            <person name="Clum A."/>
            <person name="Steindorff A."/>
            <person name="Ohm R.A."/>
            <person name="Martin F."/>
            <person name="Silar P."/>
            <person name="Natvig D.O."/>
            <person name="Lalanne C."/>
            <person name="Gautier V."/>
            <person name="Ament-Velasquez S.L."/>
            <person name="Kruys A."/>
            <person name="Hutchinson M.I."/>
            <person name="Powell A.J."/>
            <person name="Barry K."/>
            <person name="Miller A.N."/>
            <person name="Grigoriev I.V."/>
            <person name="Debuchy R."/>
            <person name="Gladieux P."/>
            <person name="Hiltunen Thoren M."/>
            <person name="Johannesson H."/>
        </authorList>
    </citation>
    <scope>NUCLEOTIDE SEQUENCE</scope>
    <source>
        <strain evidence="2">CBS 990.96</strain>
    </source>
</reference>
<evidence type="ECO:0000313" key="2">
    <source>
        <dbReference type="EMBL" id="KAK4230162.1"/>
    </source>
</evidence>
<evidence type="ECO:0000256" key="1">
    <source>
        <dbReference type="SAM" id="MobiDB-lite"/>
    </source>
</evidence>
<reference evidence="2" key="2">
    <citation type="submission" date="2023-05" db="EMBL/GenBank/DDBJ databases">
        <authorList>
            <consortium name="Lawrence Berkeley National Laboratory"/>
            <person name="Steindorff A."/>
            <person name="Hensen N."/>
            <person name="Bonometti L."/>
            <person name="Westerberg I."/>
            <person name="Brannstrom I.O."/>
            <person name="Guillou S."/>
            <person name="Cros-Aarteil S."/>
            <person name="Calhoun S."/>
            <person name="Haridas S."/>
            <person name="Kuo A."/>
            <person name="Mondo S."/>
            <person name="Pangilinan J."/>
            <person name="Riley R."/>
            <person name="Labutti K."/>
            <person name="Andreopoulos B."/>
            <person name="Lipzen A."/>
            <person name="Chen C."/>
            <person name="Yanf M."/>
            <person name="Daum C."/>
            <person name="Ng V."/>
            <person name="Clum A."/>
            <person name="Ohm R."/>
            <person name="Martin F."/>
            <person name="Silar P."/>
            <person name="Natvig D."/>
            <person name="Lalanne C."/>
            <person name="Gautier V."/>
            <person name="Ament-Velasquez S.L."/>
            <person name="Kruys A."/>
            <person name="Hutchinson M.I."/>
            <person name="Powell A.J."/>
            <person name="Barry K."/>
            <person name="Miller A.N."/>
            <person name="Grigoriev I.V."/>
            <person name="Debuchy R."/>
            <person name="Gladieux P."/>
            <person name="Thoren M.H."/>
            <person name="Johannesson H."/>
        </authorList>
    </citation>
    <scope>NUCLEOTIDE SEQUENCE</scope>
    <source>
        <strain evidence="2">CBS 990.96</strain>
    </source>
</reference>
<dbReference type="AlphaFoldDB" id="A0AAN7H3R2"/>